<sequence length="413" mass="43357">MKNPFTAEAGETSLRYYGWLAVGLTFLTMATGGAVVGTFSVFYVAFLEEFGWSRGDTALGFSFSMVTFALSAGAIGSLIDRWGPRAVIPCGVAVLGAGLALMSTVDSLAELYIYYGVVVALGITLIGFVPTSTVVSRWFRRRRATAMGLALSGRSFGGMLLVPFSAYLIGAYGWRGAYLILAAGIALPLLPLTAALHRRPPLPAEERSLAPGSPPEEGLWGPAFWFVFTAGLLHGVGFSIVGLHQVAHLVDAGVGAMTAASLMGALAALRTLGGMAGGWCGDRLGRTRTYFISSAAGLAGVFLLMNVNAERWLLAYLYVVFLGLGDGARGITFLSIKADLFPARSFGRILGYSQIGSGLAAAAGPWLAGYIYDVLGSYRYAFWLVVIVDVLSLATVAAAAVRGGTGARRREAA</sequence>
<comment type="caution">
    <text evidence="6">The sequence shown here is derived from an EMBL/GenBank/DDBJ whole genome shotgun (WGS) entry which is preliminary data.</text>
</comment>
<feature type="transmembrane region" description="Helical" evidence="4">
    <location>
        <begin position="58"/>
        <end position="79"/>
    </location>
</feature>
<name>A0A932I140_UNCTE</name>
<dbReference type="Gene3D" id="1.20.1250.20">
    <property type="entry name" value="MFS general substrate transporter like domains"/>
    <property type="match status" value="2"/>
</dbReference>
<keyword evidence="1 4" id="KW-0812">Transmembrane</keyword>
<dbReference type="Proteomes" id="UP000782312">
    <property type="component" value="Unassembled WGS sequence"/>
</dbReference>
<feature type="transmembrane region" description="Helical" evidence="4">
    <location>
        <begin position="218"/>
        <end position="240"/>
    </location>
</feature>
<feature type="transmembrane region" description="Helical" evidence="4">
    <location>
        <begin position="20"/>
        <end position="46"/>
    </location>
</feature>
<feature type="transmembrane region" description="Helical" evidence="4">
    <location>
        <begin position="349"/>
        <end position="368"/>
    </location>
</feature>
<organism evidence="6 7">
    <name type="scientific">Tectimicrobiota bacterium</name>
    <dbReference type="NCBI Taxonomy" id="2528274"/>
    <lineage>
        <taxon>Bacteria</taxon>
        <taxon>Pseudomonadati</taxon>
        <taxon>Nitrospinota/Tectimicrobiota group</taxon>
        <taxon>Candidatus Tectimicrobiota</taxon>
    </lineage>
</organism>
<feature type="transmembrane region" description="Helical" evidence="4">
    <location>
        <begin position="315"/>
        <end position="337"/>
    </location>
</feature>
<dbReference type="EMBL" id="JACPUR010000019">
    <property type="protein sequence ID" value="MBI3127847.1"/>
    <property type="molecule type" value="Genomic_DNA"/>
</dbReference>
<evidence type="ECO:0000313" key="7">
    <source>
        <dbReference type="Proteomes" id="UP000782312"/>
    </source>
</evidence>
<dbReference type="CDD" id="cd17355">
    <property type="entry name" value="MFS_YcxA_like"/>
    <property type="match status" value="1"/>
</dbReference>
<dbReference type="PROSITE" id="PS50850">
    <property type="entry name" value="MFS"/>
    <property type="match status" value="1"/>
</dbReference>
<dbReference type="PANTHER" id="PTHR11360:SF284">
    <property type="entry name" value="EG:103B4.3 PROTEIN-RELATED"/>
    <property type="match status" value="1"/>
</dbReference>
<feature type="transmembrane region" description="Helical" evidence="4">
    <location>
        <begin position="380"/>
        <end position="401"/>
    </location>
</feature>
<feature type="transmembrane region" description="Helical" evidence="4">
    <location>
        <begin position="290"/>
        <end position="309"/>
    </location>
</feature>
<evidence type="ECO:0000256" key="2">
    <source>
        <dbReference type="ARBA" id="ARBA00022989"/>
    </source>
</evidence>
<evidence type="ECO:0000259" key="5">
    <source>
        <dbReference type="PROSITE" id="PS50850"/>
    </source>
</evidence>
<evidence type="ECO:0000256" key="1">
    <source>
        <dbReference type="ARBA" id="ARBA00022692"/>
    </source>
</evidence>
<feature type="transmembrane region" description="Helical" evidence="4">
    <location>
        <begin position="86"/>
        <end position="105"/>
    </location>
</feature>
<dbReference type="AlphaFoldDB" id="A0A932I140"/>
<gene>
    <name evidence="6" type="ORF">HYZ11_09605</name>
</gene>
<accession>A0A932I140</accession>
<dbReference type="SUPFAM" id="SSF103473">
    <property type="entry name" value="MFS general substrate transporter"/>
    <property type="match status" value="1"/>
</dbReference>
<feature type="domain" description="Major facilitator superfamily (MFS) profile" evidence="5">
    <location>
        <begin position="18"/>
        <end position="404"/>
    </location>
</feature>
<evidence type="ECO:0000313" key="6">
    <source>
        <dbReference type="EMBL" id="MBI3127847.1"/>
    </source>
</evidence>
<feature type="transmembrane region" description="Helical" evidence="4">
    <location>
        <begin position="147"/>
        <end position="170"/>
    </location>
</feature>
<feature type="transmembrane region" description="Helical" evidence="4">
    <location>
        <begin position="246"/>
        <end position="269"/>
    </location>
</feature>
<proteinExistence type="predicted"/>
<evidence type="ECO:0000256" key="4">
    <source>
        <dbReference type="SAM" id="Phobius"/>
    </source>
</evidence>
<keyword evidence="3 4" id="KW-0472">Membrane</keyword>
<evidence type="ECO:0000256" key="3">
    <source>
        <dbReference type="ARBA" id="ARBA00023136"/>
    </source>
</evidence>
<dbReference type="InterPro" id="IPR011701">
    <property type="entry name" value="MFS"/>
</dbReference>
<dbReference type="PANTHER" id="PTHR11360">
    <property type="entry name" value="MONOCARBOXYLATE TRANSPORTER"/>
    <property type="match status" value="1"/>
</dbReference>
<dbReference type="GO" id="GO:0022857">
    <property type="term" value="F:transmembrane transporter activity"/>
    <property type="evidence" value="ECO:0007669"/>
    <property type="project" value="InterPro"/>
</dbReference>
<reference evidence="6" key="1">
    <citation type="submission" date="2020-07" db="EMBL/GenBank/DDBJ databases">
        <title>Huge and variable diversity of episymbiotic CPR bacteria and DPANN archaea in groundwater ecosystems.</title>
        <authorList>
            <person name="He C.Y."/>
            <person name="Keren R."/>
            <person name="Whittaker M."/>
            <person name="Farag I.F."/>
            <person name="Doudna J."/>
            <person name="Cate J.H.D."/>
            <person name="Banfield J.F."/>
        </authorList>
    </citation>
    <scope>NUCLEOTIDE SEQUENCE</scope>
    <source>
        <strain evidence="6">NC_groundwater_763_Ag_S-0.2um_68_21</strain>
    </source>
</reference>
<keyword evidence="2 4" id="KW-1133">Transmembrane helix</keyword>
<dbReference type="InterPro" id="IPR036259">
    <property type="entry name" value="MFS_trans_sf"/>
</dbReference>
<dbReference type="InterPro" id="IPR020846">
    <property type="entry name" value="MFS_dom"/>
</dbReference>
<feature type="transmembrane region" description="Helical" evidence="4">
    <location>
        <begin position="176"/>
        <end position="197"/>
    </location>
</feature>
<dbReference type="Pfam" id="PF07690">
    <property type="entry name" value="MFS_1"/>
    <property type="match status" value="1"/>
</dbReference>
<feature type="transmembrane region" description="Helical" evidence="4">
    <location>
        <begin position="111"/>
        <end position="135"/>
    </location>
</feature>
<dbReference type="InterPro" id="IPR050327">
    <property type="entry name" value="Proton-linked_MCT"/>
</dbReference>
<protein>
    <submittedName>
        <fullName evidence="6">MFS transporter</fullName>
    </submittedName>
</protein>